<feature type="signal peptide" evidence="2">
    <location>
        <begin position="1"/>
        <end position="20"/>
    </location>
</feature>
<protein>
    <submittedName>
        <fullName evidence="3">Uncharacterized protein</fullName>
    </submittedName>
</protein>
<dbReference type="Proteomes" id="UP001189429">
    <property type="component" value="Unassembled WGS sequence"/>
</dbReference>
<evidence type="ECO:0000313" key="4">
    <source>
        <dbReference type="Proteomes" id="UP001189429"/>
    </source>
</evidence>
<sequence>MAPMAPFAGVALLWAAPAGALMLQAVPAAPGPCRTAVWGDPCYKDSEVKFAMNQGLKHNPQWYANLSAASTFEEFQAFLHGLESHRHTCPEPCPSAPTGQLREAACRTALPGEACHAEVTWAMREDPASSDTRTGTRRCLPPRRSRISSWSCTAMERCPTSAPSRARSPLWRMPPLRRAWTPTRPAPARRARPTTSRPRRRCRPLCCRHPRSRWGEGATCGSQEEHAPGRM</sequence>
<feature type="chain" id="PRO_5045351562" evidence="2">
    <location>
        <begin position="21"/>
        <end position="231"/>
    </location>
</feature>
<evidence type="ECO:0000313" key="3">
    <source>
        <dbReference type="EMBL" id="CAK0878265.1"/>
    </source>
</evidence>
<keyword evidence="4" id="KW-1185">Reference proteome</keyword>
<organism evidence="3 4">
    <name type="scientific">Prorocentrum cordatum</name>
    <dbReference type="NCBI Taxonomy" id="2364126"/>
    <lineage>
        <taxon>Eukaryota</taxon>
        <taxon>Sar</taxon>
        <taxon>Alveolata</taxon>
        <taxon>Dinophyceae</taxon>
        <taxon>Prorocentrales</taxon>
        <taxon>Prorocentraceae</taxon>
        <taxon>Prorocentrum</taxon>
    </lineage>
</organism>
<dbReference type="EMBL" id="CAUYUJ010017829">
    <property type="protein sequence ID" value="CAK0878265.1"/>
    <property type="molecule type" value="Genomic_DNA"/>
</dbReference>
<comment type="caution">
    <text evidence="3">The sequence shown here is derived from an EMBL/GenBank/DDBJ whole genome shotgun (WGS) entry which is preliminary data.</text>
</comment>
<name>A0ABN9W0M4_9DINO</name>
<keyword evidence="2" id="KW-0732">Signal</keyword>
<gene>
    <name evidence="3" type="ORF">PCOR1329_LOCUS62082</name>
</gene>
<feature type="region of interest" description="Disordered" evidence="1">
    <location>
        <begin position="177"/>
        <end position="199"/>
    </location>
</feature>
<proteinExistence type="predicted"/>
<feature type="compositionally biased region" description="Low complexity" evidence="1">
    <location>
        <begin position="177"/>
        <end position="186"/>
    </location>
</feature>
<evidence type="ECO:0000256" key="1">
    <source>
        <dbReference type="SAM" id="MobiDB-lite"/>
    </source>
</evidence>
<accession>A0ABN9W0M4</accession>
<evidence type="ECO:0000256" key="2">
    <source>
        <dbReference type="SAM" id="SignalP"/>
    </source>
</evidence>
<reference evidence="3" key="1">
    <citation type="submission" date="2023-10" db="EMBL/GenBank/DDBJ databases">
        <authorList>
            <person name="Chen Y."/>
            <person name="Shah S."/>
            <person name="Dougan E. K."/>
            <person name="Thang M."/>
            <person name="Chan C."/>
        </authorList>
    </citation>
    <scope>NUCLEOTIDE SEQUENCE [LARGE SCALE GENOMIC DNA]</scope>
</reference>
<feature type="compositionally biased region" description="Basic residues" evidence="1">
    <location>
        <begin position="187"/>
        <end position="199"/>
    </location>
</feature>